<organism evidence="2 3">
    <name type="scientific">Thalassiosira oceanica</name>
    <name type="common">Marine diatom</name>
    <dbReference type="NCBI Taxonomy" id="159749"/>
    <lineage>
        <taxon>Eukaryota</taxon>
        <taxon>Sar</taxon>
        <taxon>Stramenopiles</taxon>
        <taxon>Ochrophyta</taxon>
        <taxon>Bacillariophyta</taxon>
        <taxon>Coscinodiscophyceae</taxon>
        <taxon>Thalassiosirophycidae</taxon>
        <taxon>Thalassiosirales</taxon>
        <taxon>Thalassiosiraceae</taxon>
        <taxon>Thalassiosira</taxon>
    </lineage>
</organism>
<feature type="region of interest" description="Disordered" evidence="1">
    <location>
        <begin position="127"/>
        <end position="181"/>
    </location>
</feature>
<proteinExistence type="predicted"/>
<gene>
    <name evidence="2" type="ORF">THAOC_24089</name>
</gene>
<evidence type="ECO:0000313" key="2">
    <source>
        <dbReference type="EMBL" id="EJK56089.1"/>
    </source>
</evidence>
<reference evidence="2 3" key="1">
    <citation type="journal article" date="2012" name="Genome Biol.">
        <title>Genome and low-iron response of an oceanic diatom adapted to chronic iron limitation.</title>
        <authorList>
            <person name="Lommer M."/>
            <person name="Specht M."/>
            <person name="Roy A.S."/>
            <person name="Kraemer L."/>
            <person name="Andreson R."/>
            <person name="Gutowska M.A."/>
            <person name="Wolf J."/>
            <person name="Bergner S.V."/>
            <person name="Schilhabel M.B."/>
            <person name="Klostermeier U.C."/>
            <person name="Beiko R.G."/>
            <person name="Rosenstiel P."/>
            <person name="Hippler M."/>
            <person name="Laroche J."/>
        </authorList>
    </citation>
    <scope>NUCLEOTIDE SEQUENCE [LARGE SCALE GENOMIC DNA]</scope>
    <source>
        <strain evidence="2 3">CCMP1005</strain>
    </source>
</reference>
<feature type="non-terminal residue" evidence="2">
    <location>
        <position position="235"/>
    </location>
</feature>
<evidence type="ECO:0000313" key="3">
    <source>
        <dbReference type="Proteomes" id="UP000266841"/>
    </source>
</evidence>
<protein>
    <submittedName>
        <fullName evidence="2">Uncharacterized protein</fullName>
    </submittedName>
</protein>
<comment type="caution">
    <text evidence="2">The sequence shown here is derived from an EMBL/GenBank/DDBJ whole genome shotgun (WGS) entry which is preliminary data.</text>
</comment>
<feature type="compositionally biased region" description="Basic and acidic residues" evidence="1">
    <location>
        <begin position="82"/>
        <end position="93"/>
    </location>
</feature>
<dbReference type="EMBL" id="AGNL01032465">
    <property type="protein sequence ID" value="EJK56089.1"/>
    <property type="molecule type" value="Genomic_DNA"/>
</dbReference>
<feature type="compositionally biased region" description="Low complexity" evidence="1">
    <location>
        <begin position="144"/>
        <end position="169"/>
    </location>
</feature>
<dbReference type="AlphaFoldDB" id="K0RUJ4"/>
<feature type="compositionally biased region" description="Acidic residues" evidence="1">
    <location>
        <begin position="127"/>
        <end position="138"/>
    </location>
</feature>
<keyword evidence="3" id="KW-1185">Reference proteome</keyword>
<sequence length="235" mass="26073">MRRKRTGRIDRSCNFCRKQDVYPRPDDWNADSLDEIEFDSSDSFGSALDEDSVISDDHMIGLMQGNLVSGRKQASSIRKGGRREPVKFPKGDGGDSDTDSDFSSAPNAKRRQVRTMKQIMADADRMDEDFGDTSDSDDSVPQRPAAAAASARAASARAASAPAGPTARATLKGQERPVAGSNLPFPGVKRVVTKAYDGFATHLLHLAYQRKMHLVFTNEQRQWNQFYNEAIRHEF</sequence>
<accession>K0RUJ4</accession>
<evidence type="ECO:0000256" key="1">
    <source>
        <dbReference type="SAM" id="MobiDB-lite"/>
    </source>
</evidence>
<feature type="region of interest" description="Disordered" evidence="1">
    <location>
        <begin position="65"/>
        <end position="114"/>
    </location>
</feature>
<dbReference type="Proteomes" id="UP000266841">
    <property type="component" value="Unassembled WGS sequence"/>
</dbReference>
<name>K0RUJ4_THAOC</name>